<organism evidence="1 2">
    <name type="scientific">Acaulospora colombiana</name>
    <dbReference type="NCBI Taxonomy" id="27376"/>
    <lineage>
        <taxon>Eukaryota</taxon>
        <taxon>Fungi</taxon>
        <taxon>Fungi incertae sedis</taxon>
        <taxon>Mucoromycota</taxon>
        <taxon>Glomeromycotina</taxon>
        <taxon>Glomeromycetes</taxon>
        <taxon>Diversisporales</taxon>
        <taxon>Acaulosporaceae</taxon>
        <taxon>Acaulospora</taxon>
    </lineage>
</organism>
<dbReference type="Proteomes" id="UP000789525">
    <property type="component" value="Unassembled WGS sequence"/>
</dbReference>
<reference evidence="1" key="1">
    <citation type="submission" date="2021-06" db="EMBL/GenBank/DDBJ databases">
        <authorList>
            <person name="Kallberg Y."/>
            <person name="Tangrot J."/>
            <person name="Rosling A."/>
        </authorList>
    </citation>
    <scope>NUCLEOTIDE SEQUENCE</scope>
    <source>
        <strain evidence="1">CL356</strain>
    </source>
</reference>
<protein>
    <submittedName>
        <fullName evidence="1">2931_t:CDS:1</fullName>
    </submittedName>
</protein>
<accession>A0ACA9MT41</accession>
<keyword evidence="2" id="KW-1185">Reference proteome</keyword>
<comment type="caution">
    <text evidence="1">The sequence shown here is derived from an EMBL/GenBank/DDBJ whole genome shotgun (WGS) entry which is preliminary data.</text>
</comment>
<sequence length="227" mass="25112">MTYGTINESLSKPEVLKPDIAATTSNSALSIPDSIVQEPSKSAQIRQKSPSEQDKTIRNRERGRDMRYKRPSELRSRGTTPRGKTIKFCEIDEQDTEDMSSDGTSVSDDGPILGLNEETGSGSTVIASGSSSASLESINEKENPKVRPVYRPVFTKSHVILAIVDEYDLIPKSGSRPVIVLDDEDQEFIDAWIPEFYVEPEQHIQYPLYSDVLRGGPPPLKEAAKSL</sequence>
<gene>
    <name evidence="1" type="ORF">ACOLOM_LOCUS6524</name>
</gene>
<evidence type="ECO:0000313" key="2">
    <source>
        <dbReference type="Proteomes" id="UP000789525"/>
    </source>
</evidence>
<name>A0ACA9MT41_9GLOM</name>
<dbReference type="EMBL" id="CAJVPT010013521">
    <property type="protein sequence ID" value="CAG8596563.1"/>
    <property type="molecule type" value="Genomic_DNA"/>
</dbReference>
<evidence type="ECO:0000313" key="1">
    <source>
        <dbReference type="EMBL" id="CAG8596563.1"/>
    </source>
</evidence>
<proteinExistence type="predicted"/>